<gene>
    <name evidence="1" type="ORF">ENT87_02565</name>
</gene>
<sequence length="138" mass="15345">MDQSGSGREDAVRRAAELMRGGGVMLADVCVLCGSPLFKMPNNEIVCPIHGRVMLVKTEEEVAEASIISVLTELEKSIANTLNSYLTKIKRGEANYDDARDVVYWLDAIERIERIKKALHREEAMPGKEKEAPGKENK</sequence>
<accession>A0A7J3I6R6</accession>
<proteinExistence type="predicted"/>
<comment type="caution">
    <text evidence="1">The sequence shown here is derived from an EMBL/GenBank/DDBJ whole genome shotgun (WGS) entry which is preliminary data.</text>
</comment>
<dbReference type="AlphaFoldDB" id="A0A7J3I6R6"/>
<dbReference type="InterPro" id="IPR009563">
    <property type="entry name" value="SSSCA1"/>
</dbReference>
<dbReference type="Pfam" id="PF06677">
    <property type="entry name" value="Auto_anti-p27"/>
    <property type="match status" value="1"/>
</dbReference>
<protein>
    <recommendedName>
        <fullName evidence="2">Sjogrens syndrome scleroderma autoantigen 1</fullName>
    </recommendedName>
</protein>
<evidence type="ECO:0000313" key="1">
    <source>
        <dbReference type="EMBL" id="HGN36418.1"/>
    </source>
</evidence>
<dbReference type="EMBL" id="DTAI01000077">
    <property type="protein sequence ID" value="HGN36418.1"/>
    <property type="molecule type" value="Genomic_DNA"/>
</dbReference>
<evidence type="ECO:0008006" key="2">
    <source>
        <dbReference type="Google" id="ProtNLM"/>
    </source>
</evidence>
<reference evidence="1" key="1">
    <citation type="journal article" date="2020" name="mSystems">
        <title>Genome- and Community-Level Interaction Insights into Carbon Utilization and Element Cycling Functions of Hydrothermarchaeota in Hydrothermal Sediment.</title>
        <authorList>
            <person name="Zhou Z."/>
            <person name="Liu Y."/>
            <person name="Xu W."/>
            <person name="Pan J."/>
            <person name="Luo Z.H."/>
            <person name="Li M."/>
        </authorList>
    </citation>
    <scope>NUCLEOTIDE SEQUENCE [LARGE SCALE GENOMIC DNA]</scope>
    <source>
        <strain evidence="1">SpSt-618</strain>
    </source>
</reference>
<name>A0A7J3I6R6_9CREN</name>
<organism evidence="1">
    <name type="scientific">Ignisphaera aggregans</name>
    <dbReference type="NCBI Taxonomy" id="334771"/>
    <lineage>
        <taxon>Archaea</taxon>
        <taxon>Thermoproteota</taxon>
        <taxon>Thermoprotei</taxon>
        <taxon>Desulfurococcales</taxon>
        <taxon>Desulfurococcaceae</taxon>
        <taxon>Ignisphaera</taxon>
    </lineage>
</organism>